<proteinExistence type="predicted"/>
<comment type="caution">
    <text evidence="1">The sequence shown here is derived from an EMBL/GenBank/DDBJ whole genome shotgun (WGS) entry which is preliminary data.</text>
</comment>
<protein>
    <submittedName>
        <fullName evidence="1">Uncharacterized protein</fullName>
    </submittedName>
</protein>
<name>A0A062V4E3_9EURY</name>
<evidence type="ECO:0000313" key="1">
    <source>
        <dbReference type="EMBL" id="KCZ72222.1"/>
    </source>
</evidence>
<sequence length="30" mass="3513">MASEIKNTVWIRLIMQIIDTEKLIIKEGIL</sequence>
<reference evidence="1 2" key="1">
    <citation type="journal article" date="2013" name="Nature">
        <title>Anaerobic oxidation of methane coupled to nitrate reduction in a novel archaeal lineage.</title>
        <authorList>
            <person name="Haroon M.F."/>
            <person name="Hu S."/>
            <person name="Shi Y."/>
            <person name="Imelfort M."/>
            <person name="Keller J."/>
            <person name="Hugenholtz P."/>
            <person name="Yuan Z."/>
            <person name="Tyson G.W."/>
        </authorList>
    </citation>
    <scope>NUCLEOTIDE SEQUENCE [LARGE SCALE GENOMIC DNA]</scope>
    <source>
        <strain evidence="1 2">ANME-2d</strain>
    </source>
</reference>
<evidence type="ECO:0000313" key="2">
    <source>
        <dbReference type="Proteomes" id="UP000027153"/>
    </source>
</evidence>
<keyword evidence="2" id="KW-1185">Reference proteome</keyword>
<organism evidence="1 2">
    <name type="scientific">Candidatus Methanoperedens nitratireducens</name>
    <dbReference type="NCBI Taxonomy" id="1392998"/>
    <lineage>
        <taxon>Archaea</taxon>
        <taxon>Methanobacteriati</taxon>
        <taxon>Methanobacteriota</taxon>
        <taxon>Stenosarchaea group</taxon>
        <taxon>Methanomicrobia</taxon>
        <taxon>Methanosarcinales</taxon>
        <taxon>ANME-2 cluster</taxon>
        <taxon>Candidatus Methanoperedentaceae</taxon>
        <taxon>Candidatus Methanoperedens</taxon>
    </lineage>
</organism>
<accession>A0A062V4E3</accession>
<dbReference type="AlphaFoldDB" id="A0A062V4E3"/>
<dbReference type="Proteomes" id="UP000027153">
    <property type="component" value="Unassembled WGS sequence"/>
</dbReference>
<dbReference type="EMBL" id="JMIY01000003">
    <property type="protein sequence ID" value="KCZ72222.1"/>
    <property type="molecule type" value="Genomic_DNA"/>
</dbReference>
<gene>
    <name evidence="1" type="ORF">ANME2D_01626</name>
</gene>